<reference evidence="2 4" key="2">
    <citation type="submission" date="2016-01" db="EMBL/GenBank/DDBJ databases">
        <title>The new phylogeny of the genus Mycobacterium.</title>
        <authorList>
            <person name="Tarcisio F."/>
            <person name="Conor M."/>
            <person name="Antonella G."/>
            <person name="Elisabetta G."/>
            <person name="Giulia F.S."/>
            <person name="Sara T."/>
            <person name="Anna F."/>
            <person name="Clotilde B."/>
            <person name="Roberto B."/>
            <person name="Veronica D.S."/>
            <person name="Fabio R."/>
            <person name="Monica P."/>
            <person name="Olivier J."/>
            <person name="Enrico T."/>
            <person name="Nicola S."/>
        </authorList>
    </citation>
    <scope>NUCLEOTIDE SEQUENCE [LARGE SCALE GENOMIC DNA]</scope>
    <source>
        <strain evidence="2 4">CCUG 50187</strain>
    </source>
</reference>
<sequence length="86" mass="9249">MYHVQTNHQIVGFGTEHMKLFDATTGEPIVTATREGSEWTITADGTPDATAPDRPAAITAMTEHALTILPANGYSTLVPRELSDLP</sequence>
<dbReference type="EMBL" id="LQOP01000036">
    <property type="protein sequence ID" value="ORV20071.1"/>
    <property type="molecule type" value="Genomic_DNA"/>
</dbReference>
<dbReference type="AlphaFoldDB" id="A0A0U1DG72"/>
<evidence type="ECO:0000313" key="3">
    <source>
        <dbReference type="Proteomes" id="UP000182227"/>
    </source>
</evidence>
<dbReference type="GeneID" id="44300084"/>
<dbReference type="RefSeq" id="WP_019343512.1">
    <property type="nucleotide sequence ID" value="NZ_AGSZ01000053.1"/>
</dbReference>
<name>A0A0U1DG72_9MYCO</name>
<evidence type="ECO:0000313" key="2">
    <source>
        <dbReference type="EMBL" id="ORV20071.1"/>
    </source>
</evidence>
<evidence type="ECO:0000313" key="1">
    <source>
        <dbReference type="EMBL" id="CQD15659.1"/>
    </source>
</evidence>
<accession>A0A0U1DG72</accession>
<evidence type="ECO:0000313" key="4">
    <source>
        <dbReference type="Proteomes" id="UP000193811"/>
    </source>
</evidence>
<gene>
    <name evidence="2" type="ORF">AWB98_29460</name>
    <name evidence="1" type="ORF">BN970_03286</name>
</gene>
<keyword evidence="4" id="KW-1185">Reference proteome</keyword>
<reference evidence="1 3" key="1">
    <citation type="submission" date="2015-03" db="EMBL/GenBank/DDBJ databases">
        <authorList>
            <person name="Murphy D."/>
        </authorList>
    </citation>
    <scope>NUCLEOTIDE SEQUENCE [LARGE SCALE GENOMIC DNA]</scope>
    <source>
        <strain evidence="1 3">D16</strain>
    </source>
</reference>
<dbReference type="Proteomes" id="UP000193811">
    <property type="component" value="Unassembled WGS sequence"/>
</dbReference>
<dbReference type="Proteomes" id="UP000182227">
    <property type="component" value="Unassembled WGS sequence"/>
</dbReference>
<organism evidence="1 3">
    <name type="scientific">Mycolicibacterium conceptionense</name>
    <dbReference type="NCBI Taxonomy" id="451644"/>
    <lineage>
        <taxon>Bacteria</taxon>
        <taxon>Bacillati</taxon>
        <taxon>Actinomycetota</taxon>
        <taxon>Actinomycetes</taxon>
        <taxon>Mycobacteriales</taxon>
        <taxon>Mycobacteriaceae</taxon>
        <taxon>Mycolicibacterium</taxon>
    </lineage>
</organism>
<proteinExistence type="predicted"/>
<dbReference type="EMBL" id="CTEF01000002">
    <property type="protein sequence ID" value="CQD15659.1"/>
    <property type="molecule type" value="Genomic_DNA"/>
</dbReference>
<protein>
    <submittedName>
        <fullName evidence="1">Uncharacterized protein</fullName>
    </submittedName>
</protein>